<accession>A0ABX6AKE8</accession>
<gene>
    <name evidence="4" type="ORF">CP969_25890</name>
</gene>
<dbReference type="Proteomes" id="UP000327143">
    <property type="component" value="Chromosome"/>
</dbReference>
<feature type="chain" id="PRO_5045815580" description="Putative amidase domain-containing protein" evidence="2">
    <location>
        <begin position="38"/>
        <end position="404"/>
    </location>
</feature>
<feature type="compositionally biased region" description="Pro residues" evidence="1">
    <location>
        <begin position="196"/>
        <end position="210"/>
    </location>
</feature>
<protein>
    <recommendedName>
        <fullName evidence="3">Putative amidase domain-containing protein</fullName>
    </recommendedName>
</protein>
<dbReference type="InterPro" id="IPR024301">
    <property type="entry name" value="Amidase_6"/>
</dbReference>
<dbReference type="RefSeq" id="WP_039830869.1">
    <property type="nucleotide sequence ID" value="NZ_CP023700.1"/>
</dbReference>
<dbReference type="EMBL" id="CP023700">
    <property type="protein sequence ID" value="QEU87727.1"/>
    <property type="molecule type" value="Genomic_DNA"/>
</dbReference>
<evidence type="ECO:0000256" key="2">
    <source>
        <dbReference type="SAM" id="SignalP"/>
    </source>
</evidence>
<reference evidence="4 5" key="1">
    <citation type="submission" date="2017-09" db="EMBL/GenBank/DDBJ databases">
        <authorList>
            <person name="Lee N."/>
            <person name="Cho B.-K."/>
        </authorList>
    </citation>
    <scope>NUCLEOTIDE SEQUENCE [LARGE SCALE GENOMIC DNA]</scope>
    <source>
        <strain evidence="4 5">ATCC 39115</strain>
    </source>
</reference>
<name>A0ABX6AKE8_STRVD</name>
<organism evidence="4 5">
    <name type="scientific">Streptomyces viridosporus T7A</name>
    <dbReference type="NCBI Taxonomy" id="665577"/>
    <lineage>
        <taxon>Bacteria</taxon>
        <taxon>Bacillati</taxon>
        <taxon>Actinomycetota</taxon>
        <taxon>Actinomycetes</taxon>
        <taxon>Kitasatosporales</taxon>
        <taxon>Streptomycetaceae</taxon>
        <taxon>Streptomyces</taxon>
    </lineage>
</organism>
<dbReference type="PANTHER" id="PTHR40032">
    <property type="entry name" value="EXPORTED PROTEIN-RELATED"/>
    <property type="match status" value="1"/>
</dbReference>
<evidence type="ECO:0000313" key="4">
    <source>
        <dbReference type="EMBL" id="QEU87727.1"/>
    </source>
</evidence>
<feature type="domain" description="Putative amidase" evidence="3">
    <location>
        <begin position="247"/>
        <end position="402"/>
    </location>
</feature>
<evidence type="ECO:0000259" key="3">
    <source>
        <dbReference type="Pfam" id="PF12671"/>
    </source>
</evidence>
<keyword evidence="2" id="KW-0732">Signal</keyword>
<proteinExistence type="predicted"/>
<feature type="region of interest" description="Disordered" evidence="1">
    <location>
        <begin position="190"/>
        <end position="240"/>
    </location>
</feature>
<evidence type="ECO:0000313" key="5">
    <source>
        <dbReference type="Proteomes" id="UP000327143"/>
    </source>
</evidence>
<evidence type="ECO:0000256" key="1">
    <source>
        <dbReference type="SAM" id="MobiDB-lite"/>
    </source>
</evidence>
<dbReference type="Pfam" id="PF12671">
    <property type="entry name" value="Amidase_6"/>
    <property type="match status" value="1"/>
</dbReference>
<sequence>MKSRKLSRKRRRATILTAASASVVAGVALLPNWSAGASTTATPEVDAKTKATFQRLADAVFTDRTNALVDKGRKGKQPLTNGFSGRVALSSDSARTEGKALDRLGDRRDRLAKHGEKYSAADTTVTLNRTRVNGRRAVVAVTETTTLTYKKVRGDEPKTTGFQANHELTFRADQRGNWRLTGIRETGDDQLAVNQPAPPTVDPAPTPTPTPTASASTTAATNTMPSSPRAAITQPAPAAPKNLTGGEYDYKAMAAYAEKHWRDYNPDYPSFDGRGAGGDCTNFVSQSLKAGGWKHVPGYVYDYTRWFGNADIQSHSFIGVNEWSWFGLNSQRVTSLANVYQMDVGDVLQVDFDRDGSKDHTMIVTYRSPQGVPYLTYHSTNTYRRSVASIIASYPNAAYYAYRT</sequence>
<dbReference type="PANTHER" id="PTHR40032:SF1">
    <property type="entry name" value="EXPORTED PROTEIN"/>
    <property type="match status" value="1"/>
</dbReference>
<keyword evidence="5" id="KW-1185">Reference proteome</keyword>
<feature type="compositionally biased region" description="Low complexity" evidence="1">
    <location>
        <begin position="211"/>
        <end position="228"/>
    </location>
</feature>
<feature type="signal peptide" evidence="2">
    <location>
        <begin position="1"/>
        <end position="37"/>
    </location>
</feature>